<comment type="caution">
    <text evidence="1">The sequence shown here is derived from an EMBL/GenBank/DDBJ whole genome shotgun (WGS) entry which is preliminary data.</text>
</comment>
<evidence type="ECO:0000313" key="2">
    <source>
        <dbReference type="Proteomes" id="UP000569951"/>
    </source>
</evidence>
<dbReference type="EMBL" id="JACHHG010000022">
    <property type="protein sequence ID" value="MBB6100126.1"/>
    <property type="molecule type" value="Genomic_DNA"/>
</dbReference>
<gene>
    <name evidence="1" type="ORF">HNR42_003592</name>
</gene>
<dbReference type="RefSeq" id="WP_183988862.1">
    <property type="nucleotide sequence ID" value="NZ_JACHHG010000022.1"/>
</dbReference>
<protein>
    <submittedName>
        <fullName evidence="1">Uncharacterized protein</fullName>
    </submittedName>
</protein>
<organism evidence="1 2">
    <name type="scientific">Deinobacterium chartae</name>
    <dbReference type="NCBI Taxonomy" id="521158"/>
    <lineage>
        <taxon>Bacteria</taxon>
        <taxon>Thermotogati</taxon>
        <taxon>Deinococcota</taxon>
        <taxon>Deinococci</taxon>
        <taxon>Deinococcales</taxon>
        <taxon>Deinococcaceae</taxon>
        <taxon>Deinobacterium</taxon>
    </lineage>
</organism>
<name>A0A841I526_9DEIO</name>
<proteinExistence type="predicted"/>
<dbReference type="Proteomes" id="UP000569951">
    <property type="component" value="Unassembled WGS sequence"/>
</dbReference>
<accession>A0A841I526</accession>
<dbReference type="AlphaFoldDB" id="A0A841I526"/>
<keyword evidence="2" id="KW-1185">Reference proteome</keyword>
<sequence length="160" mass="18760">MDWFNLENVQPQDGERVVIYDRFRGPMVATYSAQSGEFELKPGLSVPALHWLALPARPRDLKPFFLHDSQRRRIMVDVHYPARGGWARMLVQPGNPPQPGTPRYRIRTIEYVTLSMDDYYDFLEGMPFDRRETFLAMCGQRSSEEHIRWLQDWAQDVSGN</sequence>
<evidence type="ECO:0000313" key="1">
    <source>
        <dbReference type="EMBL" id="MBB6100126.1"/>
    </source>
</evidence>
<reference evidence="1 2" key="1">
    <citation type="submission" date="2020-08" db="EMBL/GenBank/DDBJ databases">
        <title>Genomic Encyclopedia of Type Strains, Phase IV (KMG-IV): sequencing the most valuable type-strain genomes for metagenomic binning, comparative biology and taxonomic classification.</title>
        <authorList>
            <person name="Goeker M."/>
        </authorList>
    </citation>
    <scope>NUCLEOTIDE SEQUENCE [LARGE SCALE GENOMIC DNA]</scope>
    <source>
        <strain evidence="1 2">DSM 21458</strain>
    </source>
</reference>